<proteinExistence type="predicted"/>
<dbReference type="Proteomes" id="UP000515913">
    <property type="component" value="Chromosome"/>
</dbReference>
<keyword evidence="2" id="KW-0812">Transmembrane</keyword>
<evidence type="ECO:0000313" key="6">
    <source>
        <dbReference type="EMBL" id="QNM14744.1"/>
    </source>
</evidence>
<name>A0A7G9GVB2_9FUSO</name>
<keyword evidence="3" id="KW-1133">Transmembrane helix</keyword>
<accession>A0A7G9GVB2</accession>
<evidence type="ECO:0000256" key="3">
    <source>
        <dbReference type="ARBA" id="ARBA00022989"/>
    </source>
</evidence>
<dbReference type="KEGG" id="fho:H9Q81_07160"/>
<keyword evidence="4" id="KW-0472">Membrane</keyword>
<evidence type="ECO:0000256" key="1">
    <source>
        <dbReference type="ARBA" id="ARBA00004127"/>
    </source>
</evidence>
<reference evidence="6 7" key="1">
    <citation type="submission" date="2020-08" db="EMBL/GenBank/DDBJ databases">
        <authorList>
            <person name="Liu C."/>
            <person name="Sun Q."/>
        </authorList>
    </citation>
    <scope>NUCLEOTIDE SEQUENCE [LARGE SCALE GENOMIC DNA]</scope>
    <source>
        <strain evidence="6 7">NSJ-57</strain>
    </source>
</reference>
<evidence type="ECO:0000313" key="7">
    <source>
        <dbReference type="Proteomes" id="UP000515913"/>
    </source>
</evidence>
<evidence type="ECO:0000256" key="4">
    <source>
        <dbReference type="ARBA" id="ARBA00023136"/>
    </source>
</evidence>
<keyword evidence="7" id="KW-1185">Reference proteome</keyword>
<dbReference type="AlphaFoldDB" id="A0A7G9GVB2"/>
<evidence type="ECO:0000259" key="5">
    <source>
        <dbReference type="Pfam" id="PF06803"/>
    </source>
</evidence>
<dbReference type="RefSeq" id="WP_187422701.1">
    <property type="nucleotide sequence ID" value="NZ_CP060637.1"/>
</dbReference>
<evidence type="ECO:0000256" key="2">
    <source>
        <dbReference type="ARBA" id="ARBA00022692"/>
    </source>
</evidence>
<dbReference type="InterPro" id="IPR010652">
    <property type="entry name" value="DUF1232"/>
</dbReference>
<organism evidence="6 7">
    <name type="scientific">Fusobacterium hominis</name>
    <dbReference type="NCBI Taxonomy" id="2764326"/>
    <lineage>
        <taxon>Bacteria</taxon>
        <taxon>Fusobacteriati</taxon>
        <taxon>Fusobacteriota</taxon>
        <taxon>Fusobacteriia</taxon>
        <taxon>Fusobacteriales</taxon>
        <taxon>Fusobacteriaceae</taxon>
        <taxon>Fusobacterium</taxon>
    </lineage>
</organism>
<sequence>MKIQYDKYIQYFSNSKFWEKIKKFSKTLGVKTVCYALTLFYILQKKEVPSKDKALILGCLGYFIFPFDFIPDILPAGYSDDIIAMLFTIRRCMKYIDDDIKYKVKLKLKSWFKLSDSYLEQLFKKIN</sequence>
<dbReference type="GO" id="GO:0012505">
    <property type="term" value="C:endomembrane system"/>
    <property type="evidence" value="ECO:0007669"/>
    <property type="project" value="UniProtKB-SubCell"/>
</dbReference>
<protein>
    <submittedName>
        <fullName evidence="6">DUF1232 domain-containing protein</fullName>
    </submittedName>
</protein>
<dbReference type="EMBL" id="CP060637">
    <property type="protein sequence ID" value="QNM14744.1"/>
    <property type="molecule type" value="Genomic_DNA"/>
</dbReference>
<gene>
    <name evidence="6" type="ORF">H9Q81_07160</name>
</gene>
<feature type="domain" description="DUF1232" evidence="5">
    <location>
        <begin position="53"/>
        <end position="87"/>
    </location>
</feature>
<comment type="subcellular location">
    <subcellularLocation>
        <location evidence="1">Endomembrane system</location>
        <topology evidence="1">Multi-pass membrane protein</topology>
    </subcellularLocation>
</comment>
<dbReference type="Pfam" id="PF06803">
    <property type="entry name" value="DUF1232"/>
    <property type="match status" value="1"/>
</dbReference>